<keyword evidence="3" id="KW-1185">Reference proteome</keyword>
<proteinExistence type="predicted"/>
<evidence type="ECO:0000313" key="3">
    <source>
        <dbReference type="Proteomes" id="UP000275078"/>
    </source>
</evidence>
<feature type="region of interest" description="Disordered" evidence="1">
    <location>
        <begin position="1"/>
        <end position="56"/>
    </location>
</feature>
<sequence>MKTTLSQNPISSQESSKLKRHRLPHPARPAHYDVPISPPPHLRPVPTNRFASAVGT</sequence>
<protein>
    <submittedName>
        <fullName evidence="2">Uncharacterized protein</fullName>
    </submittedName>
</protein>
<accession>A0A3N4HZ56</accession>
<dbReference type="AlphaFoldDB" id="A0A3N4HZ56"/>
<dbReference type="Proteomes" id="UP000275078">
    <property type="component" value="Unassembled WGS sequence"/>
</dbReference>
<evidence type="ECO:0000313" key="2">
    <source>
        <dbReference type="EMBL" id="RPA77221.1"/>
    </source>
</evidence>
<name>A0A3N4HZ56_ASCIM</name>
<feature type="compositionally biased region" description="Polar residues" evidence="1">
    <location>
        <begin position="1"/>
        <end position="15"/>
    </location>
</feature>
<evidence type="ECO:0000256" key="1">
    <source>
        <dbReference type="SAM" id="MobiDB-lite"/>
    </source>
</evidence>
<gene>
    <name evidence="2" type="ORF">BJ508DRAFT_417220</name>
</gene>
<organism evidence="2 3">
    <name type="scientific">Ascobolus immersus RN42</name>
    <dbReference type="NCBI Taxonomy" id="1160509"/>
    <lineage>
        <taxon>Eukaryota</taxon>
        <taxon>Fungi</taxon>
        <taxon>Dikarya</taxon>
        <taxon>Ascomycota</taxon>
        <taxon>Pezizomycotina</taxon>
        <taxon>Pezizomycetes</taxon>
        <taxon>Pezizales</taxon>
        <taxon>Ascobolaceae</taxon>
        <taxon>Ascobolus</taxon>
    </lineage>
</organism>
<dbReference type="EMBL" id="ML119730">
    <property type="protein sequence ID" value="RPA77221.1"/>
    <property type="molecule type" value="Genomic_DNA"/>
</dbReference>
<reference evidence="2 3" key="1">
    <citation type="journal article" date="2018" name="Nat. Ecol. Evol.">
        <title>Pezizomycetes genomes reveal the molecular basis of ectomycorrhizal truffle lifestyle.</title>
        <authorList>
            <person name="Murat C."/>
            <person name="Payen T."/>
            <person name="Noel B."/>
            <person name="Kuo A."/>
            <person name="Morin E."/>
            <person name="Chen J."/>
            <person name="Kohler A."/>
            <person name="Krizsan K."/>
            <person name="Balestrini R."/>
            <person name="Da Silva C."/>
            <person name="Montanini B."/>
            <person name="Hainaut M."/>
            <person name="Levati E."/>
            <person name="Barry K.W."/>
            <person name="Belfiori B."/>
            <person name="Cichocki N."/>
            <person name="Clum A."/>
            <person name="Dockter R.B."/>
            <person name="Fauchery L."/>
            <person name="Guy J."/>
            <person name="Iotti M."/>
            <person name="Le Tacon F."/>
            <person name="Lindquist E.A."/>
            <person name="Lipzen A."/>
            <person name="Malagnac F."/>
            <person name="Mello A."/>
            <person name="Molinier V."/>
            <person name="Miyauchi S."/>
            <person name="Poulain J."/>
            <person name="Riccioni C."/>
            <person name="Rubini A."/>
            <person name="Sitrit Y."/>
            <person name="Splivallo R."/>
            <person name="Traeger S."/>
            <person name="Wang M."/>
            <person name="Zifcakova L."/>
            <person name="Wipf D."/>
            <person name="Zambonelli A."/>
            <person name="Paolocci F."/>
            <person name="Nowrousian M."/>
            <person name="Ottonello S."/>
            <person name="Baldrian P."/>
            <person name="Spatafora J.W."/>
            <person name="Henrissat B."/>
            <person name="Nagy L.G."/>
            <person name="Aury J.M."/>
            <person name="Wincker P."/>
            <person name="Grigoriev I.V."/>
            <person name="Bonfante P."/>
            <person name="Martin F.M."/>
        </authorList>
    </citation>
    <scope>NUCLEOTIDE SEQUENCE [LARGE SCALE GENOMIC DNA]</scope>
    <source>
        <strain evidence="2 3">RN42</strain>
    </source>
</reference>